<organism evidence="2 3">
    <name type="scientific">Beggiatoa alba B18LD</name>
    <dbReference type="NCBI Taxonomy" id="395493"/>
    <lineage>
        <taxon>Bacteria</taxon>
        <taxon>Pseudomonadati</taxon>
        <taxon>Pseudomonadota</taxon>
        <taxon>Gammaproteobacteria</taxon>
        <taxon>Thiotrichales</taxon>
        <taxon>Thiotrichaceae</taxon>
        <taxon>Beggiatoa</taxon>
    </lineage>
</organism>
<dbReference type="RefSeq" id="WP_002683379.1">
    <property type="nucleotide sequence ID" value="NZ_JH600070.1"/>
</dbReference>
<dbReference type="Pfam" id="PF13539">
    <property type="entry name" value="Peptidase_M15_4"/>
    <property type="match status" value="1"/>
</dbReference>
<dbReference type="Gene3D" id="3.30.1380.10">
    <property type="match status" value="1"/>
</dbReference>
<evidence type="ECO:0000313" key="3">
    <source>
        <dbReference type="Proteomes" id="UP000005744"/>
    </source>
</evidence>
<protein>
    <recommendedName>
        <fullName evidence="1">Peptidase M15C domain-containing protein</fullName>
    </recommendedName>
</protein>
<dbReference type="HOGENOM" id="CLU_076855_0_0_6"/>
<evidence type="ECO:0000259" key="1">
    <source>
        <dbReference type="Pfam" id="PF13539"/>
    </source>
</evidence>
<dbReference type="InterPro" id="IPR039561">
    <property type="entry name" value="Peptidase_M15C"/>
</dbReference>
<dbReference type="InterPro" id="IPR009045">
    <property type="entry name" value="Zn_M74/Hedgehog-like"/>
</dbReference>
<dbReference type="EMBL" id="JH600070">
    <property type="protein sequence ID" value="EIJ41433.1"/>
    <property type="molecule type" value="Genomic_DNA"/>
</dbReference>
<gene>
    <name evidence="2" type="ORF">BegalDRAFT_0515</name>
</gene>
<dbReference type="Proteomes" id="UP000005744">
    <property type="component" value="Unassembled WGS sequence"/>
</dbReference>
<dbReference type="eggNOG" id="COG0791">
    <property type="taxonomic scope" value="Bacteria"/>
</dbReference>
<dbReference type="GO" id="GO:0008233">
    <property type="term" value="F:peptidase activity"/>
    <property type="evidence" value="ECO:0007669"/>
    <property type="project" value="InterPro"/>
</dbReference>
<dbReference type="AlphaFoldDB" id="I3CCU0"/>
<reference evidence="2 3" key="1">
    <citation type="submission" date="2011-11" db="EMBL/GenBank/DDBJ databases">
        <title>Improved High-Quality Draft sequence of Beggiatoa alba B18lD.</title>
        <authorList>
            <consortium name="US DOE Joint Genome Institute"/>
            <person name="Lucas S."/>
            <person name="Han J."/>
            <person name="Lapidus A."/>
            <person name="Cheng J.-F."/>
            <person name="Goodwin L."/>
            <person name="Pitluck S."/>
            <person name="Peters L."/>
            <person name="Mikhailova N."/>
            <person name="Held B."/>
            <person name="Detter J.C."/>
            <person name="Han C."/>
            <person name="Tapia R."/>
            <person name="Land M."/>
            <person name="Hauser L."/>
            <person name="Kyrpides N."/>
            <person name="Ivanova N."/>
            <person name="Pagani I."/>
            <person name="Samuel K."/>
            <person name="Teske A."/>
            <person name="Mueller J."/>
            <person name="Woyke T."/>
        </authorList>
    </citation>
    <scope>NUCLEOTIDE SEQUENCE [LARGE SCALE GENOMIC DNA]</scope>
    <source>
        <strain evidence="2 3">B18LD</strain>
    </source>
</reference>
<dbReference type="SUPFAM" id="SSF55166">
    <property type="entry name" value="Hedgehog/DD-peptidase"/>
    <property type="match status" value="1"/>
</dbReference>
<keyword evidence="3" id="KW-1185">Reference proteome</keyword>
<name>I3CCU0_9GAMM</name>
<accession>I3CCU0</accession>
<dbReference type="STRING" id="395493.BegalDRAFT_0515"/>
<proteinExistence type="predicted"/>
<feature type="domain" description="Peptidase M15C" evidence="1">
    <location>
        <begin position="184"/>
        <end position="260"/>
    </location>
</feature>
<sequence>MNVVHFFYNRLPIFIFTLFSLWQLPASADNGLRCLVEAYPQFLSPETDINGNELLWLDGTRMIYDDGKQYTDFEELLNNGDLKEQLSIPYSLAPLTQAPAFNEDAGRIRHIDFFKKMYGSTEAQVRKQLKKVSWLPSKTSILFSSVNGADEALAEVGKRIAQQPDLIAYVSNPVGSFNWRTIQGTSRLSNHSFGTAVDFQLPKNLYKYWLWGGCKPNKPCTYPTQVLQDTKLQRIVTIFEEFGFIWGGKWYHFDTMHFEYRPELIHCSTNH</sequence>
<evidence type="ECO:0000313" key="2">
    <source>
        <dbReference type="EMBL" id="EIJ41433.1"/>
    </source>
</evidence>